<gene>
    <name evidence="1" type="ORF">COY87_02560</name>
</gene>
<reference evidence="2" key="1">
    <citation type="submission" date="2017-09" db="EMBL/GenBank/DDBJ databases">
        <title>Depth-based differentiation of microbial function through sediment-hosted aquifers and enrichment of novel symbionts in the deep terrestrial subsurface.</title>
        <authorList>
            <person name="Probst A.J."/>
            <person name="Ladd B."/>
            <person name="Jarett J.K."/>
            <person name="Geller-Mcgrath D.E."/>
            <person name="Sieber C.M.K."/>
            <person name="Emerson J.B."/>
            <person name="Anantharaman K."/>
            <person name="Thomas B.C."/>
            <person name="Malmstrom R."/>
            <person name="Stieglmeier M."/>
            <person name="Klingl A."/>
            <person name="Woyke T."/>
            <person name="Ryan C.M."/>
            <person name="Banfield J.F."/>
        </authorList>
    </citation>
    <scope>NUCLEOTIDE SEQUENCE [LARGE SCALE GENOMIC DNA]</scope>
</reference>
<comment type="caution">
    <text evidence="1">The sequence shown here is derived from an EMBL/GenBank/DDBJ whole genome shotgun (WGS) entry which is preliminary data.</text>
</comment>
<dbReference type="EMBL" id="PFLI01000086">
    <property type="protein sequence ID" value="PIY72132.1"/>
    <property type="molecule type" value="Genomic_DNA"/>
</dbReference>
<proteinExistence type="predicted"/>
<organism evidence="1 2">
    <name type="scientific">Candidatus Roizmanbacteria bacterium CG_4_10_14_0_8_um_filter_33_9</name>
    <dbReference type="NCBI Taxonomy" id="1974826"/>
    <lineage>
        <taxon>Bacteria</taxon>
        <taxon>Candidatus Roizmaniibacteriota</taxon>
    </lineage>
</organism>
<accession>A0A2M7QIL4</accession>
<evidence type="ECO:0008006" key="3">
    <source>
        <dbReference type="Google" id="ProtNLM"/>
    </source>
</evidence>
<name>A0A2M7QIL4_9BACT</name>
<protein>
    <recommendedName>
        <fullName evidence="3">Helix-turn-helix type 11 domain-containing protein</fullName>
    </recommendedName>
</protein>
<evidence type="ECO:0000313" key="2">
    <source>
        <dbReference type="Proteomes" id="UP000229401"/>
    </source>
</evidence>
<evidence type="ECO:0000313" key="1">
    <source>
        <dbReference type="EMBL" id="PIY72132.1"/>
    </source>
</evidence>
<dbReference type="AlphaFoldDB" id="A0A2M7QIL4"/>
<sequence>MKKIEIIWRHLLYQTLEKGNNFFSQKDLAANFSYSTSTIFQALKLPRQMGAVKVGGRGFSLQDAEKLLYHWASVRNLGKDIIYQTKVDLPILELEASVPPGVVFALYSAYRLNFNDTPADYDSVCLYAGKLFLTAIKERFPPVKGRPNLYILAADPYLSNYGQYTTLAQTFVDLWNVDTWYAKEFINALREKINGLLS</sequence>
<dbReference type="Proteomes" id="UP000229401">
    <property type="component" value="Unassembled WGS sequence"/>
</dbReference>